<gene>
    <name evidence="2" type="ORF">JOF29_006056</name>
</gene>
<keyword evidence="3" id="KW-1185">Reference proteome</keyword>
<dbReference type="Gene3D" id="2.180.10.10">
    <property type="entry name" value="RHS repeat-associated core"/>
    <property type="match status" value="1"/>
</dbReference>
<dbReference type="PANTHER" id="PTHR32305">
    <property type="match status" value="1"/>
</dbReference>
<evidence type="ECO:0000256" key="1">
    <source>
        <dbReference type="SAM" id="MobiDB-lite"/>
    </source>
</evidence>
<comment type="caution">
    <text evidence="2">The sequence shown here is derived from an EMBL/GenBank/DDBJ whole genome shotgun (WGS) entry which is preliminary data.</text>
</comment>
<feature type="compositionally biased region" description="Basic residues" evidence="1">
    <location>
        <begin position="578"/>
        <end position="601"/>
    </location>
</feature>
<dbReference type="InterPro" id="IPR050708">
    <property type="entry name" value="T6SS_VgrG/RHS"/>
</dbReference>
<sequence length="703" mass="73452">MPSTTTSAFNYLLSPTTVTETSGTVVRTATTTYLTDGRTGTTTTTVTGLTGSTPNTKKTTTYDTSTGQPTVVTAKNADNTVAGTITTGYDTWGRQTTYQPSGDTGTTTAYDAAGDVASVTDANGSTTYTYDGTDANGKTEHRGIVTKVNVTTAGATWSSTGAYDSAGSLVTQKLPGGVTQYNDIDNTGEPIGLRYTGQVTTTNSDGSTTVDPNGAWLSWSLENDVSGRVTHEWTPDGNAFTTATGGAIPYDRHYTYDTAGRLIQVNDRTAAASGVDVTDPTQAPACVTRTYGFDANDNRLTKATAPAAADGSCTTTGATTTTRAFDTADRPITGAGGTGNYAYDALGRATTIPASDAPRPGDGNIALGYYDNGLARTITQAGVTTTYTLDALDRRATESVSSGSGSVDTVRHYTDTSDNPTWVTQGATTQRYAELIGSDLALTVDQTGAADLTVANPHGDVVTTVGLPSAGTPAAGIAGWNNYDESGNATSSTADTGVVDYAWLGGKQRAVSGAGLTLMGVRLYNPATGLFTSTDPVPGGNANAYTYPTDPQNSFDLDGKREWDGDNASRFGSSTHAAHTRHTVKHRRTHHRSHHYRHSRRHHHRHHRYGYGYHGGGRYSYSVAYASGNDPNGDDWGMRRLRGTWHYGLKGVEYGFGAGLGAGCFVGLVVVGEGCIALGIAGGEYMGAYGGISGAIYGFFKGW</sequence>
<reference evidence="2 3" key="1">
    <citation type="submission" date="2021-03" db="EMBL/GenBank/DDBJ databases">
        <title>Sequencing the genomes of 1000 actinobacteria strains.</title>
        <authorList>
            <person name="Klenk H.-P."/>
        </authorList>
    </citation>
    <scope>NUCLEOTIDE SEQUENCE [LARGE SCALE GENOMIC DNA]</scope>
    <source>
        <strain evidence="2 3">DSM 18824</strain>
    </source>
</reference>
<evidence type="ECO:0000313" key="3">
    <source>
        <dbReference type="Proteomes" id="UP000755585"/>
    </source>
</evidence>
<dbReference type="InterPro" id="IPR031325">
    <property type="entry name" value="RHS_repeat"/>
</dbReference>
<dbReference type="Pfam" id="PF05593">
    <property type="entry name" value="RHS_repeat"/>
    <property type="match status" value="1"/>
</dbReference>
<dbReference type="NCBIfam" id="TIGR03696">
    <property type="entry name" value="Rhs_assc_core"/>
    <property type="match status" value="1"/>
</dbReference>
<name>A0ABS4UTJ8_9ACTN</name>
<proteinExistence type="predicted"/>
<evidence type="ECO:0000313" key="2">
    <source>
        <dbReference type="EMBL" id="MBP2354946.1"/>
    </source>
</evidence>
<protein>
    <submittedName>
        <fullName evidence="2">RHS repeat-associated protein</fullName>
    </submittedName>
</protein>
<dbReference type="NCBIfam" id="TIGR01643">
    <property type="entry name" value="YD_repeat_2x"/>
    <property type="match status" value="1"/>
</dbReference>
<dbReference type="EMBL" id="JAGINT010000002">
    <property type="protein sequence ID" value="MBP2354946.1"/>
    <property type="molecule type" value="Genomic_DNA"/>
</dbReference>
<dbReference type="InterPro" id="IPR022385">
    <property type="entry name" value="Rhs_assc_core"/>
</dbReference>
<dbReference type="InterPro" id="IPR006530">
    <property type="entry name" value="YD"/>
</dbReference>
<dbReference type="PANTHER" id="PTHR32305:SF15">
    <property type="entry name" value="PROTEIN RHSA-RELATED"/>
    <property type="match status" value="1"/>
</dbReference>
<dbReference type="Proteomes" id="UP000755585">
    <property type="component" value="Unassembled WGS sequence"/>
</dbReference>
<organism evidence="2 3">
    <name type="scientific">Kribbella aluminosa</name>
    <dbReference type="NCBI Taxonomy" id="416017"/>
    <lineage>
        <taxon>Bacteria</taxon>
        <taxon>Bacillati</taxon>
        <taxon>Actinomycetota</taxon>
        <taxon>Actinomycetes</taxon>
        <taxon>Propionibacteriales</taxon>
        <taxon>Kribbellaceae</taxon>
        <taxon>Kribbella</taxon>
    </lineage>
</organism>
<dbReference type="RefSeq" id="WP_245359585.1">
    <property type="nucleotide sequence ID" value="NZ_JAGINT010000002.1"/>
</dbReference>
<accession>A0ABS4UTJ8</accession>
<feature type="region of interest" description="Disordered" evidence="1">
    <location>
        <begin position="570"/>
        <end position="601"/>
    </location>
</feature>